<evidence type="ECO:0000256" key="3">
    <source>
        <dbReference type="ARBA" id="ARBA00035643"/>
    </source>
</evidence>
<gene>
    <name evidence="4" type="ORF">A2Y83_05495</name>
</gene>
<protein>
    <recommendedName>
        <fullName evidence="6">GvpL/GvpF family gas vesicle protein</fullName>
    </recommendedName>
</protein>
<evidence type="ECO:0008006" key="6">
    <source>
        <dbReference type="Google" id="ProtNLM"/>
    </source>
</evidence>
<evidence type="ECO:0000256" key="2">
    <source>
        <dbReference type="ARBA" id="ARBA00035108"/>
    </source>
</evidence>
<dbReference type="Proteomes" id="UP000178323">
    <property type="component" value="Unassembled WGS sequence"/>
</dbReference>
<dbReference type="Pfam" id="PF06386">
    <property type="entry name" value="GvpL_GvpF"/>
    <property type="match status" value="1"/>
</dbReference>
<keyword evidence="1" id="KW-0304">Gas vesicle</keyword>
<comment type="subcellular location">
    <subcellularLocation>
        <location evidence="2">Gas vesicle</location>
    </subcellularLocation>
</comment>
<evidence type="ECO:0000313" key="4">
    <source>
        <dbReference type="EMBL" id="OGF22495.1"/>
    </source>
</evidence>
<proteinExistence type="inferred from homology"/>
<name>A0A1F5S724_9BACT</name>
<dbReference type="AlphaFoldDB" id="A0A1F5S724"/>
<dbReference type="GO" id="GO:0031411">
    <property type="term" value="C:gas vesicle"/>
    <property type="evidence" value="ECO:0007669"/>
    <property type="project" value="UniProtKB-SubCell"/>
</dbReference>
<dbReference type="EMBL" id="MFFS01000024">
    <property type="protein sequence ID" value="OGF22495.1"/>
    <property type="molecule type" value="Genomic_DNA"/>
</dbReference>
<evidence type="ECO:0000313" key="5">
    <source>
        <dbReference type="Proteomes" id="UP000178323"/>
    </source>
</evidence>
<reference evidence="4 5" key="1">
    <citation type="journal article" date="2016" name="Nat. Commun.">
        <title>Thousands of microbial genomes shed light on interconnected biogeochemical processes in an aquifer system.</title>
        <authorList>
            <person name="Anantharaman K."/>
            <person name="Brown C.T."/>
            <person name="Hug L.A."/>
            <person name="Sharon I."/>
            <person name="Castelle C.J."/>
            <person name="Probst A.J."/>
            <person name="Thomas B.C."/>
            <person name="Singh A."/>
            <person name="Wilkins M.J."/>
            <person name="Karaoz U."/>
            <person name="Brodie E.L."/>
            <person name="Williams K.H."/>
            <person name="Hubbard S.S."/>
            <person name="Banfield J.F."/>
        </authorList>
    </citation>
    <scope>NUCLEOTIDE SEQUENCE [LARGE SCALE GENOMIC DNA]</scope>
</reference>
<organism evidence="4 5">
    <name type="scientific">Candidatus Falkowbacteria bacterium RBG_13_39_14</name>
    <dbReference type="NCBI Taxonomy" id="1797985"/>
    <lineage>
        <taxon>Bacteria</taxon>
        <taxon>Candidatus Falkowiibacteriota</taxon>
    </lineage>
</organism>
<dbReference type="PANTHER" id="PTHR36852:SF1">
    <property type="entry name" value="PROTEIN GVPL 2"/>
    <property type="match status" value="1"/>
</dbReference>
<sequence length="288" mass="33333">MNAKDKSQATNCDITGFYVYCVRSKNEKKSRGAAIAQDLHLNGKIYNGVEFGSVMSAISYKDIEVIASNIDFSRFDEKKIKYKLQEDMRWAEKNVRLHHSIVAKAYKTGAVIPMKFGTIFKTEKSMETMLKNQYKRFKKLLAELAGKQEWGVKIYLKDEKFINFIKEKNIEIKEMENKKLTMSEGQKWYADKKLEEFVAARFDDELERQLQSIVKKLEDCSEQIIFCDLLPKEATGGINQNNVLNAACLITKGKVAYFKKMLQEIQKKRRGFGFTFIASGPWPPYNFV</sequence>
<dbReference type="InterPro" id="IPR009430">
    <property type="entry name" value="GvpL/GvpF"/>
</dbReference>
<accession>A0A1F5S724</accession>
<evidence type="ECO:0000256" key="1">
    <source>
        <dbReference type="ARBA" id="ARBA00022987"/>
    </source>
</evidence>
<comment type="similarity">
    <text evidence="3">Belongs to the gas vesicle GvpF/GvpL family.</text>
</comment>
<dbReference type="PANTHER" id="PTHR36852">
    <property type="entry name" value="PROTEIN GVPL 2"/>
    <property type="match status" value="1"/>
</dbReference>
<comment type="caution">
    <text evidence="4">The sequence shown here is derived from an EMBL/GenBank/DDBJ whole genome shotgun (WGS) entry which is preliminary data.</text>
</comment>
<dbReference type="STRING" id="1797985.A2Y83_05495"/>
<dbReference type="GO" id="GO:0031412">
    <property type="term" value="P:gas vesicle organization"/>
    <property type="evidence" value="ECO:0007669"/>
    <property type="project" value="InterPro"/>
</dbReference>